<dbReference type="AlphaFoldDB" id="A0A450TRI2"/>
<dbReference type="EMBL" id="CAADFE010000025">
    <property type="protein sequence ID" value="VFJ70876.1"/>
    <property type="molecule type" value="Genomic_DNA"/>
</dbReference>
<reference evidence="1" key="1">
    <citation type="submission" date="2019-02" db="EMBL/GenBank/DDBJ databases">
        <authorList>
            <person name="Gruber-Vodicka R. H."/>
            <person name="Seah K. B. B."/>
        </authorList>
    </citation>
    <scope>NUCLEOTIDE SEQUENCE</scope>
    <source>
        <strain evidence="1">BECK_BZ131</strain>
    </source>
</reference>
<organism evidence="1">
    <name type="scientific">Candidatus Kentrum sp. FW</name>
    <dbReference type="NCBI Taxonomy" id="2126338"/>
    <lineage>
        <taxon>Bacteria</taxon>
        <taxon>Pseudomonadati</taxon>
        <taxon>Pseudomonadota</taxon>
        <taxon>Gammaproteobacteria</taxon>
        <taxon>Candidatus Kentrum</taxon>
    </lineage>
</organism>
<dbReference type="InterPro" id="IPR013406">
    <property type="entry name" value="CHP02574_addiction_mod"/>
</dbReference>
<sequence length="77" mass="8707">MTAIAEKILTDALALPPVDRAELIERLFRGFDSPDHHGDSPIDSAWKLEVESRIDAYYRGEIDASPADEVVARIKWR</sequence>
<evidence type="ECO:0000313" key="1">
    <source>
        <dbReference type="EMBL" id="VFJ70876.1"/>
    </source>
</evidence>
<dbReference type="NCBIfam" id="TIGR02574">
    <property type="entry name" value="stabl_TIGR02574"/>
    <property type="match status" value="1"/>
</dbReference>
<proteinExistence type="predicted"/>
<name>A0A450TRI2_9GAMM</name>
<gene>
    <name evidence="1" type="ORF">BECKFW1821C_GA0114237_10259</name>
</gene>
<protein>
    <submittedName>
        <fullName evidence="1">Putative addiction module component, TIGR02574 family</fullName>
    </submittedName>
</protein>
<accession>A0A450TRI2</accession>
<dbReference type="Pfam" id="PF09720">
    <property type="entry name" value="Unstab_antitox"/>
    <property type="match status" value="1"/>
</dbReference>